<dbReference type="SUPFAM" id="SSF101936">
    <property type="entry name" value="DNA-binding pseudobarrel domain"/>
    <property type="match status" value="1"/>
</dbReference>
<evidence type="ECO:0000256" key="1">
    <source>
        <dbReference type="ARBA" id="ARBA00004123"/>
    </source>
</evidence>
<dbReference type="Pfam" id="PF02362">
    <property type="entry name" value="B3"/>
    <property type="match status" value="1"/>
</dbReference>
<dbReference type="Proteomes" id="UP000245207">
    <property type="component" value="Unassembled WGS sequence"/>
</dbReference>
<dbReference type="OrthoDB" id="1909330at2759"/>
<gene>
    <name evidence="8" type="ORF">CTI12_AA413440</name>
</gene>
<dbReference type="Gene3D" id="2.40.330.10">
    <property type="entry name" value="DNA-binding pseudobarrel domain"/>
    <property type="match status" value="1"/>
</dbReference>
<evidence type="ECO:0000259" key="7">
    <source>
        <dbReference type="PROSITE" id="PS50863"/>
    </source>
</evidence>
<dbReference type="GO" id="GO:0003677">
    <property type="term" value="F:DNA binding"/>
    <property type="evidence" value="ECO:0007669"/>
    <property type="project" value="UniProtKB-KW"/>
</dbReference>
<proteinExistence type="predicted"/>
<comment type="subcellular location">
    <subcellularLocation>
        <location evidence="1">Nucleus</location>
    </subcellularLocation>
</comment>
<sequence>MAEETATNTYEEARKQQLLENKKRMEELGILKISRNLSELSKSEKKFKQREVKPKIRNAEIVEPRRSTRARNPIITYQDESMGYPCCCRKSAATLAPFPITPESTTTPKTPLPHITPKSGAMELGILKISRNLSELSKSEKKFKQREVKPKIRNAEIVEPRRSTRARNPIITYQDEVDIGLPNDRRRIRRSNSDSSWTSYISRPLEECRLASYGKRVQAIKSAEKLQSNLQSDYPSFVKSMVRSHVYSCFWLGLPQRFCKAHLPRSTVNIVLEDEDGNEYEAVFISSRTGLSGGWRAFALEHKIDDGDALVFELIEPTRFKIYIVKAYSGSQDDDNDMSDVEEEAETKKASMAQKKRKTTLDSSAENEKTPPAKSNSQAEKTKQSKEKTSTAKSNSQDKKTEKSKEIVTGTRRSTRLRN</sequence>
<dbReference type="SMART" id="SM01019">
    <property type="entry name" value="B3"/>
    <property type="match status" value="1"/>
</dbReference>
<reference evidence="8 9" key="1">
    <citation type="journal article" date="2018" name="Mol. Plant">
        <title>The genome of Artemisia annua provides insight into the evolution of Asteraceae family and artemisinin biosynthesis.</title>
        <authorList>
            <person name="Shen Q."/>
            <person name="Zhang L."/>
            <person name="Liao Z."/>
            <person name="Wang S."/>
            <person name="Yan T."/>
            <person name="Shi P."/>
            <person name="Liu M."/>
            <person name="Fu X."/>
            <person name="Pan Q."/>
            <person name="Wang Y."/>
            <person name="Lv Z."/>
            <person name="Lu X."/>
            <person name="Zhang F."/>
            <person name="Jiang W."/>
            <person name="Ma Y."/>
            <person name="Chen M."/>
            <person name="Hao X."/>
            <person name="Li L."/>
            <person name="Tang Y."/>
            <person name="Lv G."/>
            <person name="Zhou Y."/>
            <person name="Sun X."/>
            <person name="Brodelius P.E."/>
            <person name="Rose J.K.C."/>
            <person name="Tang K."/>
        </authorList>
    </citation>
    <scope>NUCLEOTIDE SEQUENCE [LARGE SCALE GENOMIC DNA]</scope>
    <source>
        <strain evidence="9">cv. Huhao1</strain>
        <tissue evidence="8">Leaf</tissue>
    </source>
</reference>
<evidence type="ECO:0000256" key="3">
    <source>
        <dbReference type="ARBA" id="ARBA00023125"/>
    </source>
</evidence>
<feature type="domain" description="TF-B3" evidence="7">
    <location>
        <begin position="237"/>
        <end position="328"/>
    </location>
</feature>
<evidence type="ECO:0000256" key="4">
    <source>
        <dbReference type="ARBA" id="ARBA00023163"/>
    </source>
</evidence>
<dbReference type="PANTHER" id="PTHR31391:SF3">
    <property type="entry name" value="B3 DOMAIN-CONTAINING PROTEIN OS05G0481400"/>
    <property type="match status" value="1"/>
</dbReference>
<evidence type="ECO:0000313" key="9">
    <source>
        <dbReference type="Proteomes" id="UP000245207"/>
    </source>
</evidence>
<dbReference type="CDD" id="cd10017">
    <property type="entry name" value="B3_DNA"/>
    <property type="match status" value="1"/>
</dbReference>
<keyword evidence="3 8" id="KW-0238">DNA-binding</keyword>
<keyword evidence="4" id="KW-0804">Transcription</keyword>
<dbReference type="InterPro" id="IPR003340">
    <property type="entry name" value="B3_DNA-bd"/>
</dbReference>
<dbReference type="STRING" id="35608.A0A2U1LTQ4"/>
<dbReference type="AlphaFoldDB" id="A0A2U1LTQ4"/>
<keyword evidence="5" id="KW-0539">Nucleus</keyword>
<evidence type="ECO:0000256" key="5">
    <source>
        <dbReference type="ARBA" id="ARBA00023242"/>
    </source>
</evidence>
<evidence type="ECO:0000313" key="8">
    <source>
        <dbReference type="EMBL" id="PWA52371.1"/>
    </source>
</evidence>
<protein>
    <submittedName>
        <fullName evidence="8">DNA-binding pseudobarrel domain-containing protein</fullName>
    </submittedName>
</protein>
<dbReference type="EMBL" id="PKPP01007813">
    <property type="protein sequence ID" value="PWA52371.1"/>
    <property type="molecule type" value="Genomic_DNA"/>
</dbReference>
<organism evidence="8 9">
    <name type="scientific">Artemisia annua</name>
    <name type="common">Sweet wormwood</name>
    <dbReference type="NCBI Taxonomy" id="35608"/>
    <lineage>
        <taxon>Eukaryota</taxon>
        <taxon>Viridiplantae</taxon>
        <taxon>Streptophyta</taxon>
        <taxon>Embryophyta</taxon>
        <taxon>Tracheophyta</taxon>
        <taxon>Spermatophyta</taxon>
        <taxon>Magnoliopsida</taxon>
        <taxon>eudicotyledons</taxon>
        <taxon>Gunneridae</taxon>
        <taxon>Pentapetalae</taxon>
        <taxon>asterids</taxon>
        <taxon>campanulids</taxon>
        <taxon>Asterales</taxon>
        <taxon>Asteraceae</taxon>
        <taxon>Asteroideae</taxon>
        <taxon>Anthemideae</taxon>
        <taxon>Artemisiinae</taxon>
        <taxon>Artemisia</taxon>
    </lineage>
</organism>
<comment type="caution">
    <text evidence="8">The sequence shown here is derived from an EMBL/GenBank/DDBJ whole genome shotgun (WGS) entry which is preliminary data.</text>
</comment>
<feature type="region of interest" description="Disordered" evidence="6">
    <location>
        <begin position="331"/>
        <end position="419"/>
    </location>
</feature>
<name>A0A2U1LTQ4_ARTAN</name>
<feature type="compositionally biased region" description="Basic and acidic residues" evidence="6">
    <location>
        <begin position="380"/>
        <end position="406"/>
    </location>
</feature>
<keyword evidence="9" id="KW-1185">Reference proteome</keyword>
<dbReference type="InterPro" id="IPR015300">
    <property type="entry name" value="DNA-bd_pseudobarrel_sf"/>
</dbReference>
<dbReference type="InterPro" id="IPR044837">
    <property type="entry name" value="REM16-like"/>
</dbReference>
<dbReference type="PANTHER" id="PTHR31391">
    <property type="entry name" value="B3 DOMAIN-CONTAINING PROTEIN OS11G0197600-RELATED"/>
    <property type="match status" value="1"/>
</dbReference>
<evidence type="ECO:0000256" key="6">
    <source>
        <dbReference type="SAM" id="MobiDB-lite"/>
    </source>
</evidence>
<evidence type="ECO:0000256" key="2">
    <source>
        <dbReference type="ARBA" id="ARBA00023015"/>
    </source>
</evidence>
<dbReference type="GO" id="GO:0005634">
    <property type="term" value="C:nucleus"/>
    <property type="evidence" value="ECO:0007669"/>
    <property type="project" value="UniProtKB-SubCell"/>
</dbReference>
<accession>A0A2U1LTQ4</accession>
<feature type="compositionally biased region" description="Acidic residues" evidence="6">
    <location>
        <begin position="332"/>
        <end position="345"/>
    </location>
</feature>
<dbReference type="PROSITE" id="PS50863">
    <property type="entry name" value="B3"/>
    <property type="match status" value="1"/>
</dbReference>
<keyword evidence="2" id="KW-0805">Transcription regulation</keyword>